<evidence type="ECO:0008006" key="3">
    <source>
        <dbReference type="Google" id="ProtNLM"/>
    </source>
</evidence>
<evidence type="ECO:0000313" key="1">
    <source>
        <dbReference type="EMBL" id="MBP3943687.1"/>
    </source>
</evidence>
<comment type="caution">
    <text evidence="1">The sequence shown here is derived from an EMBL/GenBank/DDBJ whole genome shotgun (WGS) entry which is preliminary data.</text>
</comment>
<organism evidence="1 2">
    <name type="scientific">Rhinopithecimicrobium faecis</name>
    <dbReference type="NCBI Taxonomy" id="2820698"/>
    <lineage>
        <taxon>Bacteria</taxon>
        <taxon>Pseudomonadati</taxon>
        <taxon>Bacteroidota</taxon>
        <taxon>Sphingobacteriia</taxon>
        <taxon>Sphingobacteriales</taxon>
        <taxon>Sphingobacteriaceae</taxon>
        <taxon>Rhinopithecimicrobium</taxon>
    </lineage>
</organism>
<evidence type="ECO:0000313" key="2">
    <source>
        <dbReference type="Proteomes" id="UP000679691"/>
    </source>
</evidence>
<gene>
    <name evidence="1" type="ORF">J5U18_08950</name>
</gene>
<dbReference type="Proteomes" id="UP000679691">
    <property type="component" value="Unassembled WGS sequence"/>
</dbReference>
<accession>A0A8T4HEB8</accession>
<dbReference type="RefSeq" id="WP_353547188.1">
    <property type="nucleotide sequence ID" value="NZ_JAGKSB010000009.1"/>
</dbReference>
<dbReference type="AlphaFoldDB" id="A0A8T4HEB8"/>
<keyword evidence="2" id="KW-1185">Reference proteome</keyword>
<name>A0A8T4HEB8_9SPHI</name>
<dbReference type="EMBL" id="JAGKSB010000009">
    <property type="protein sequence ID" value="MBP3943687.1"/>
    <property type="molecule type" value="Genomic_DNA"/>
</dbReference>
<proteinExistence type="predicted"/>
<sequence>MKNVTIGGSDMSLLEAEQADSLSTNLTGSWEVSSRTVEFFNKRSLISVRKESFDTNEYIYKFQPNFLSQVISYNQSTQKWTEKVYNYSINVDNTINLTADDDDDEGSEIVFRFTLEDNDLKLARRLDDRMGCIKTSYLLKRSSN</sequence>
<reference evidence="1" key="1">
    <citation type="submission" date="2021-03" db="EMBL/GenBank/DDBJ databases">
        <authorList>
            <person name="Lu T."/>
            <person name="Wang Q."/>
            <person name="Han X."/>
        </authorList>
    </citation>
    <scope>NUCLEOTIDE SEQUENCE</scope>
    <source>
        <strain evidence="1">WQ 2009</strain>
    </source>
</reference>
<protein>
    <recommendedName>
        <fullName evidence="3">Lipocalin-like domain-containing protein</fullName>
    </recommendedName>
</protein>